<dbReference type="InterPro" id="IPR002364">
    <property type="entry name" value="Quin_OxRdtase/zeta-crystal_CS"/>
</dbReference>
<feature type="active site" description="Proton donor; for dehydratase activity" evidence="11">
    <location>
        <position position="1798"/>
    </location>
</feature>
<dbReference type="GO" id="GO:0031177">
    <property type="term" value="F:phosphopantetheine binding"/>
    <property type="evidence" value="ECO:0007669"/>
    <property type="project" value="InterPro"/>
</dbReference>
<feature type="non-terminal residue" evidence="16">
    <location>
        <position position="1"/>
    </location>
</feature>
<dbReference type="Gene3D" id="1.10.1200.10">
    <property type="entry name" value="ACP-like"/>
    <property type="match status" value="2"/>
</dbReference>
<dbReference type="Pfam" id="PF02801">
    <property type="entry name" value="Ketoacyl-synt_C"/>
    <property type="match status" value="1"/>
</dbReference>
<dbReference type="Pfam" id="PF22953">
    <property type="entry name" value="SpnB_Rossmann"/>
    <property type="match status" value="1"/>
</dbReference>
<dbReference type="InterPro" id="IPR011032">
    <property type="entry name" value="GroES-like_sf"/>
</dbReference>
<dbReference type="Pfam" id="PF21089">
    <property type="entry name" value="PKS_DH_N"/>
    <property type="match status" value="1"/>
</dbReference>
<dbReference type="InterPro" id="IPR001227">
    <property type="entry name" value="Ac_transferase_dom_sf"/>
</dbReference>
<dbReference type="Gene3D" id="3.40.366.10">
    <property type="entry name" value="Malonyl-Coenzyme A Acyl Carrier Protein, domain 2"/>
    <property type="match status" value="1"/>
</dbReference>
<dbReference type="GO" id="GO:0071766">
    <property type="term" value="P:Actinobacterium-type cell wall biogenesis"/>
    <property type="evidence" value="ECO:0007669"/>
    <property type="project" value="UniProtKB-ARBA"/>
</dbReference>
<evidence type="ECO:0000256" key="9">
    <source>
        <dbReference type="ARBA" id="ARBA00023268"/>
    </source>
</evidence>
<dbReference type="InterPro" id="IPR049551">
    <property type="entry name" value="PKS_DH_C"/>
</dbReference>
<reference evidence="16 17" key="1">
    <citation type="submission" date="2017-01" db="EMBL/GenBank/DDBJ databases">
        <authorList>
            <consortium name="Urmite Genomes"/>
        </authorList>
    </citation>
    <scope>NUCLEOTIDE SEQUENCE [LARGE SCALE GENOMIC DNA]</scope>
    <source>
        <strain evidence="16 17">AB308</strain>
    </source>
</reference>
<dbReference type="InterPro" id="IPR045851">
    <property type="entry name" value="AMP-bd_C_sf"/>
</dbReference>
<dbReference type="FunFam" id="3.40.50.12780:FF:000013">
    <property type="entry name" value="Long-chain-fatty-acid--AMP ligase FadD32"/>
    <property type="match status" value="1"/>
</dbReference>
<keyword evidence="3" id="KW-0597">Phosphoprotein</keyword>
<dbReference type="Pfam" id="PF00698">
    <property type="entry name" value="Acyl_transf_1"/>
    <property type="match status" value="1"/>
</dbReference>
<evidence type="ECO:0000256" key="3">
    <source>
        <dbReference type="ARBA" id="ARBA00022553"/>
    </source>
</evidence>
<keyword evidence="2" id="KW-0596">Phosphopantetheine</keyword>
<dbReference type="SMART" id="SM00823">
    <property type="entry name" value="PKS_PP"/>
    <property type="match status" value="2"/>
</dbReference>
<keyword evidence="10" id="KW-0012">Acyltransferase</keyword>
<feature type="domain" description="Ketosynthase family 3 (KS3)" evidence="14">
    <location>
        <begin position="697"/>
        <end position="1120"/>
    </location>
</feature>
<evidence type="ECO:0000256" key="7">
    <source>
        <dbReference type="ARBA" id="ARBA00022832"/>
    </source>
</evidence>
<dbReference type="SUPFAM" id="SSF47336">
    <property type="entry name" value="ACP-like"/>
    <property type="match status" value="2"/>
</dbReference>
<dbReference type="Gene3D" id="3.40.50.12780">
    <property type="entry name" value="N-terminal domain of ligase-like"/>
    <property type="match status" value="1"/>
</dbReference>
<dbReference type="InterPro" id="IPR014030">
    <property type="entry name" value="Ketoacyl_synth_N"/>
</dbReference>
<dbReference type="CDD" id="cd05931">
    <property type="entry name" value="FAAL"/>
    <property type="match status" value="1"/>
</dbReference>
<dbReference type="SUPFAM" id="SSF56801">
    <property type="entry name" value="Acetyl-CoA synthetase-like"/>
    <property type="match status" value="1"/>
</dbReference>
<evidence type="ECO:0000256" key="10">
    <source>
        <dbReference type="ARBA" id="ARBA00023315"/>
    </source>
</evidence>
<dbReference type="InterPro" id="IPR040097">
    <property type="entry name" value="FAAL/FAAC"/>
</dbReference>
<dbReference type="FunFam" id="3.40.47.10:FF:000019">
    <property type="entry name" value="Polyketide synthase type I"/>
    <property type="match status" value="1"/>
</dbReference>
<dbReference type="SMART" id="SM00826">
    <property type="entry name" value="PKS_DH"/>
    <property type="match status" value="1"/>
</dbReference>
<dbReference type="InterPro" id="IPR050091">
    <property type="entry name" value="PKS_NRPS_Biosynth_Enz"/>
</dbReference>
<dbReference type="SMART" id="SM01294">
    <property type="entry name" value="PKS_PP_betabranch"/>
    <property type="match status" value="2"/>
</dbReference>
<dbReference type="PROSITE" id="PS52004">
    <property type="entry name" value="KS3_2"/>
    <property type="match status" value="1"/>
</dbReference>
<dbReference type="InterPro" id="IPR014043">
    <property type="entry name" value="Acyl_transferase_dom"/>
</dbReference>
<dbReference type="SUPFAM" id="SSF50129">
    <property type="entry name" value="GroES-like"/>
    <property type="match status" value="1"/>
</dbReference>
<dbReference type="InterPro" id="IPR020807">
    <property type="entry name" value="PKS_DH"/>
</dbReference>
<dbReference type="InterPro" id="IPR020806">
    <property type="entry name" value="PKS_PP-bd"/>
</dbReference>
<dbReference type="Gene3D" id="3.10.129.110">
    <property type="entry name" value="Polyketide synthase dehydratase"/>
    <property type="match status" value="1"/>
</dbReference>
<dbReference type="SMART" id="SM00822">
    <property type="entry name" value="PKS_KR"/>
    <property type="match status" value="1"/>
</dbReference>
<dbReference type="SMART" id="SM00825">
    <property type="entry name" value="PKS_KS"/>
    <property type="match status" value="1"/>
</dbReference>
<feature type="compositionally biased region" description="Basic and acidic residues" evidence="12">
    <location>
        <begin position="567"/>
        <end position="580"/>
    </location>
</feature>
<dbReference type="PROSITE" id="PS00012">
    <property type="entry name" value="PHOSPHOPANTETHEINE"/>
    <property type="match status" value="2"/>
</dbReference>
<dbReference type="SMART" id="SM00827">
    <property type="entry name" value="PKS_AT"/>
    <property type="match status" value="1"/>
</dbReference>
<dbReference type="GO" id="GO:0016491">
    <property type="term" value="F:oxidoreductase activity"/>
    <property type="evidence" value="ECO:0007669"/>
    <property type="project" value="InterPro"/>
</dbReference>
<dbReference type="GO" id="GO:0008270">
    <property type="term" value="F:zinc ion binding"/>
    <property type="evidence" value="ECO:0007669"/>
    <property type="project" value="InterPro"/>
</dbReference>
<dbReference type="InterPro" id="IPR049552">
    <property type="entry name" value="PKS_DH_N"/>
</dbReference>
<dbReference type="FunFam" id="3.40.366.10:FF:000002">
    <property type="entry name" value="Probable polyketide synthase 2"/>
    <property type="match status" value="1"/>
</dbReference>
<keyword evidence="4 16" id="KW-0436">Ligase</keyword>
<dbReference type="Gene3D" id="3.90.180.10">
    <property type="entry name" value="Medium-chain alcohol dehydrogenases, catalytic domain"/>
    <property type="match status" value="1"/>
</dbReference>
<dbReference type="InterPro" id="IPR049900">
    <property type="entry name" value="PKS_mFAS_DH"/>
</dbReference>
<evidence type="ECO:0000256" key="11">
    <source>
        <dbReference type="PROSITE-ProRule" id="PRU01363"/>
    </source>
</evidence>
<dbReference type="SUPFAM" id="SSF52777">
    <property type="entry name" value="CoA-dependent acyltransferases"/>
    <property type="match status" value="1"/>
</dbReference>
<dbReference type="InterPro" id="IPR016035">
    <property type="entry name" value="Acyl_Trfase/lysoPLipase"/>
</dbReference>
<dbReference type="Gene3D" id="3.40.50.11460">
    <property type="match status" value="1"/>
</dbReference>
<dbReference type="InterPro" id="IPR016036">
    <property type="entry name" value="Malonyl_transacylase_ACP-bd"/>
</dbReference>
<dbReference type="InterPro" id="IPR020843">
    <property type="entry name" value="ER"/>
</dbReference>
<dbReference type="SUPFAM" id="SSF51735">
    <property type="entry name" value="NAD(P)-binding Rossmann-fold domains"/>
    <property type="match status" value="3"/>
</dbReference>
<dbReference type="Gene3D" id="3.30.300.30">
    <property type="match status" value="1"/>
</dbReference>
<feature type="domain" description="Carrier" evidence="13">
    <location>
        <begin position="2657"/>
        <end position="2735"/>
    </location>
</feature>
<dbReference type="InterPro" id="IPR009081">
    <property type="entry name" value="PP-bd_ACP"/>
</dbReference>
<dbReference type="Gene3D" id="3.30.70.3290">
    <property type="match status" value="1"/>
</dbReference>
<evidence type="ECO:0000256" key="4">
    <source>
        <dbReference type="ARBA" id="ARBA00022598"/>
    </source>
</evidence>
<keyword evidence="8" id="KW-0443">Lipid metabolism</keyword>
<dbReference type="SMART" id="SM00829">
    <property type="entry name" value="PKS_ER"/>
    <property type="match status" value="1"/>
</dbReference>
<dbReference type="Pfam" id="PF00550">
    <property type="entry name" value="PP-binding"/>
    <property type="match status" value="2"/>
</dbReference>
<feature type="region of interest" description="Disordered" evidence="12">
    <location>
        <begin position="2949"/>
        <end position="2970"/>
    </location>
</feature>
<feature type="region of interest" description="C-terminal hotdog fold" evidence="11">
    <location>
        <begin position="1736"/>
        <end position="1879"/>
    </location>
</feature>
<dbReference type="Pfam" id="PF13602">
    <property type="entry name" value="ADH_zinc_N_2"/>
    <property type="match status" value="1"/>
</dbReference>
<dbReference type="Pfam" id="PF00501">
    <property type="entry name" value="AMP-binding"/>
    <property type="match status" value="1"/>
</dbReference>
<feature type="domain" description="PKS/mFAS DH" evidence="15">
    <location>
        <begin position="1602"/>
        <end position="1879"/>
    </location>
</feature>
<organism evidence="16 17">
    <name type="scientific">Mycobacterium terramassiliense</name>
    <dbReference type="NCBI Taxonomy" id="1841859"/>
    <lineage>
        <taxon>Bacteria</taxon>
        <taxon>Bacillati</taxon>
        <taxon>Actinomycetota</taxon>
        <taxon>Actinomycetes</taxon>
        <taxon>Mycobacteriales</taxon>
        <taxon>Mycobacteriaceae</taxon>
        <taxon>Mycobacterium</taxon>
    </lineage>
</organism>
<keyword evidence="7" id="KW-0276">Fatty acid metabolism</keyword>
<keyword evidence="9" id="KW-0511">Multifunctional enzyme</keyword>
<dbReference type="STRING" id="1841859.GCA_900157385_05128"/>
<dbReference type="CDD" id="cd05195">
    <property type="entry name" value="enoyl_red"/>
    <property type="match status" value="1"/>
</dbReference>
<evidence type="ECO:0000259" key="13">
    <source>
        <dbReference type="PROSITE" id="PS50075"/>
    </source>
</evidence>
<protein>
    <submittedName>
        <fullName evidence="16">Fatty acyl-AMP ligase FadD28 and polyketide synthase</fullName>
    </submittedName>
</protein>
<dbReference type="NCBIfam" id="NF004509">
    <property type="entry name" value="PRK05850.1"/>
    <property type="match status" value="1"/>
</dbReference>
<sequence length="3200" mass="337408">VLRERALLRPDETAFTYVDYEQDPAGVAESLTWSQLYRRTRNVARALTACGSNGDRAVILAPQGLEYLLGFLGALQAGQIAVPLPLPLRGAGDERVSSVLLDAAPSSILTTSPVAGDIAEYIQSRPGERAPSLVEVDLLDLDSEPGSATDAETLPSVAHLQYTSGSTRTPAGVVVSHKNIQVNCQQIMSAFYEDGIAPPDTTVVSWLPFFHDMGLVLSICFPIMAGFRTVLTSPPAFLQRPARWMQMLASNPHAFSAGPNIAFELAARKTSDDDLAGLDLGGVRNILNGAERVNPPTLRRFAERFARFNLRPEALRPSYGLAEATLLVATLETGLPPATVFFESEKLTAGDAQRCAGGEGIPLVSYGMPTTQTVRIVDPETSIECPPGTVGEIWVHGDNVCSGYWQKPQESERTFGATLVNPSAGTPEAPWLRTGDLGFFSDDEMFIVGRIKDLLIVYGRNHAPDDIEATIQEITAGRVVAIAVPDDDGVEKLVTIVEFKAGDDPDEAAQRLGVVRRQITAAISRAHELSVADLVLVPPHSIPLTTSGKVRRRDSLQRYLRNEFTRWDEPTRRPEPRVADDTGAGAEPDSDWAQRLGTLRQQQHDLLLGVVCSQVATVLGNSSPQDIDPECPFQDLGFDSVKATELLDRLKTETKLALPATLAFDYPTPDELATHLGRLLSGPVAAAPQAGSRAESDEPIAVVGMACRFPGGVDSPAALWDLVSGGVDAVGEFPADRGWNLAELFDPDPDAVGKTYTRVGGFLAEAAEFDAEFFGISAREAQTMDPQQRLLLEVCWEALESARIDPAGLARSETGVFVGAWSQTYGAGGSDGAEGYGLTGLSTSVASGRVAYALGLQGPAITIDTACSSSLVATHLACQSLRNGESALALAGGATVMTTPSVFTEFARQRGLAADGRCKAFSANADGTGWGEGAAVLVLERLSDAQRNHHPVLAVIAGSAINQDGASNGLTAPNGPAQQRVIAQAAANAGIGLDQVDVVEAHGTGTSLGDPIEAGALIATYGSARDAQRPLWLGSIKSNIGHTQAAAGVAGMIKMIEALNHDTLPPTLNVDRPSPHVDWSAGTVRLLTEPVPWPHADHPRTAAVSSFGISGTNAHVILQQAPPIEPAEQTNDGVEFGLAMWPVSARTPAALSGQADRLHQHLVSHPELDLTDVAYSLGATRTHHSHRAVITAAADSADPRDDLLEALDALRTGQPHPQLTSHHYLAHLRGKTVFVLPGQGAQYPGMGRELYEHHRVFAATVDACDEALRPFADWSVRDVLRQDPGAPALDRVDVVQPVLFTMMVSLAEVLAGYGIVPDAVIGHSQGEIAAAYIAGVLPLPDAVKVVALRSQALGALGGTGGMASVLLDAEQLRPRLQPWGAALSIAAINGPSHTIISGDPTALEEFTAAGERDGLHIRHIAVDYASHSAQVEPARERLLAGLAGLTPIPARIPLYSTVGQAVSAAPLDTTTMDADYWYRNLREPVRFHDRVVERLGAGECTFVELSPHPVLAPAITDTLAQAAGRTQSSVVITLHRDRPDQDSLATALAQLHNHGHSPSWSALYPHAHTVALPTYPFDHRRYWLAPAPSSDAGGLGLDGAEHPLLGAVVGLADQDQVMVSGRLSTGTQGWLAGHQVNDTVLFPATGFVEVLLRAGELAGCPAIDELVLHTALTLSDQAPADLQILVQPLDEQGRRPFTVHSRTGGQLADAWTLHASGALSADQPTAGTPATPSPGVEAFDQDDFYDGLAQRGYRYGGPFRSVRGIGTDPARPDVVYAEVSLPAGTDVAGYGIHPALLDAALHPLAAVLDRTDGADPGSLRVPYAFTGVTLYATAASQLHVQLTRTGEDTFELRATDPTGAPVITIGALTLRAVSDQIGRPSMAGLSDSLFELTWPSAPELAGPPGEQPPVWVDKDLASVTAPPEVVIWPLPHADESDPLRRAHSLAREVLAQLQGWLARSDAAHAHLVVVTRNAVGVSAFDGVPDAAHAAAWALVHTAQNEHPERITLLDTDGFAASQDKLSAIVVARPAGEPQLAVRKGVVHVPRLARTPILAAPGGPDWQLGTSRKGDLANLALLPTEAPDALAAGQIRVQVRAAGLNFRDVVVALGAIADDGMGSEAAGVVLEAGPGTSVRVGDAVMGLFPHNAFAPTAITDEAMVVAVPAGWSFTQAASAPIVYLTAYVCLVEIAGLAAGQRVLIHAGAGGVGQAAIQIARHLGAEVFATAHPDKQHVLPGLGIAASHIASSRTLDFVDTFKAATDGQGMDVVLNSLAGDFVDASLQLLPRGGRFVEIGKTDIRVPAEIAAAHPGVDYRVYDLSSAASESLQPAWAALLQLFAAGALRPLPTTSYGLVNAPQAFRDMSQGMHTGKIVLIPQPVLDPEGTALITGGTGMLGALFAEHLITHYGIKHLLLLSRSGPDAAGAGELHQRLAQLGAQVTITACDTSSPAAWTTAVKGCCGGTLSSAVVHAAGLLEDAAVSDMTADQLGAVLAAKADAAWHLHRLTADRDLAAFVLFSSAAGILGSPGQANYAAANAFLDALARHRHHTQRAATSVAWGYWQTPSGMTAHLTTGDLTRLAGTGLTPITNEHGLALFDAALTSQRPNVVATPFNTGALTRQARHNTLDPILSALTHIRPQAATASPRTLAARLAAETPRQRLDTLTAMVTATTAAVLAHPDPAALDPDRPFKDLGIDSLTALELRNTLNQRTGLVLPATLALDHPSPTALASHLADLLTDTAAPAVPEAQVSTNGVAPVDDRLAYLDQAAFLALRAVHGALIQVTWIYNRPVDVGGLRRFHRNLGRGLLGRRIERSTLPFARDRWVVAAASADIDFAPTPRPRAEVNAWADERARLPIDPEWGPGWHLAVLPLEDGGTAVSLVASHTIVDAIAFGQAIEDAAEGRTREFGYPPAGSRTLRRALREDLRQTVHDLPDIAHALGAVARRARRDRQELRSSMKAAPPAPKTSNGDQTVEVPALTAYVDLAEWDARAKSLGASSNSLVAGIACRLAVRVGRVQDDGTVTLRFLVSLRTEDDTRGNALTSVDVTVDPARAATDLGDMQATITQGILAAMEDPDNEWLAPLPLAALTPVWAARKVAGMAAGGSTLPVTCSNVGDLSPAANRPDGTDADYAYLRNLEPDIKKSTLEAMGGQLFLGSGRGQGKMFIRISAYLLDRPNTKEELRKNVSAAFDEFDLNVEIDC</sequence>
<dbReference type="EMBL" id="FTRV01000016">
    <property type="protein sequence ID" value="SPM31605.1"/>
    <property type="molecule type" value="Genomic_DNA"/>
</dbReference>
<evidence type="ECO:0000256" key="5">
    <source>
        <dbReference type="ARBA" id="ARBA00022679"/>
    </source>
</evidence>
<dbReference type="InterPro" id="IPR042099">
    <property type="entry name" value="ANL_N_sf"/>
</dbReference>
<evidence type="ECO:0000256" key="8">
    <source>
        <dbReference type="ARBA" id="ARBA00023098"/>
    </source>
</evidence>
<evidence type="ECO:0000259" key="14">
    <source>
        <dbReference type="PROSITE" id="PS52004"/>
    </source>
</evidence>
<dbReference type="InterPro" id="IPR006162">
    <property type="entry name" value="Ppantetheine_attach_site"/>
</dbReference>
<dbReference type="InterPro" id="IPR032821">
    <property type="entry name" value="PKS_assoc"/>
</dbReference>
<evidence type="ECO:0000256" key="1">
    <source>
        <dbReference type="ARBA" id="ARBA00006432"/>
    </source>
</evidence>
<evidence type="ECO:0000313" key="17">
    <source>
        <dbReference type="Proteomes" id="UP000241595"/>
    </source>
</evidence>
<dbReference type="PROSITE" id="PS01162">
    <property type="entry name" value="QOR_ZETA_CRYSTAL"/>
    <property type="match status" value="1"/>
</dbReference>
<feature type="domain" description="Carrier" evidence="13">
    <location>
        <begin position="605"/>
        <end position="680"/>
    </location>
</feature>
<dbReference type="InterPro" id="IPR057326">
    <property type="entry name" value="KR_dom"/>
</dbReference>
<name>A0A2U3NJJ8_9MYCO</name>
<evidence type="ECO:0000256" key="2">
    <source>
        <dbReference type="ARBA" id="ARBA00022450"/>
    </source>
</evidence>
<dbReference type="CDD" id="cd00833">
    <property type="entry name" value="PKS"/>
    <property type="match status" value="1"/>
</dbReference>
<dbReference type="SUPFAM" id="SSF53901">
    <property type="entry name" value="Thiolase-like"/>
    <property type="match status" value="1"/>
</dbReference>
<dbReference type="FunFam" id="3.40.50.720:FF:000209">
    <property type="entry name" value="Polyketide synthase Pks12"/>
    <property type="match status" value="1"/>
</dbReference>
<evidence type="ECO:0000259" key="15">
    <source>
        <dbReference type="PROSITE" id="PS52019"/>
    </source>
</evidence>
<keyword evidence="5" id="KW-0808">Transferase</keyword>
<dbReference type="InterPro" id="IPR013968">
    <property type="entry name" value="PKS_KR"/>
</dbReference>
<dbReference type="InterPro" id="IPR000873">
    <property type="entry name" value="AMP-dep_synth/lig_dom"/>
</dbReference>
<dbReference type="PROSITE" id="PS50075">
    <property type="entry name" value="CARRIER"/>
    <property type="match status" value="2"/>
</dbReference>
<dbReference type="Pfam" id="PF00109">
    <property type="entry name" value="ketoacyl-synt"/>
    <property type="match status" value="1"/>
</dbReference>
<dbReference type="InterPro" id="IPR016039">
    <property type="entry name" value="Thiolase-like"/>
</dbReference>
<evidence type="ECO:0000313" key="16">
    <source>
        <dbReference type="EMBL" id="SPM31605.1"/>
    </source>
</evidence>
<dbReference type="CDD" id="cd08956">
    <property type="entry name" value="KR_3_FAS_SDR_x"/>
    <property type="match status" value="1"/>
</dbReference>
<dbReference type="Pfam" id="PF16197">
    <property type="entry name" value="KAsynt_C_assoc"/>
    <property type="match status" value="1"/>
</dbReference>
<feature type="active site" description="Proton acceptor; for dehydratase activity" evidence="11">
    <location>
        <position position="1634"/>
    </location>
</feature>
<dbReference type="PROSITE" id="PS52019">
    <property type="entry name" value="PKS_MFAS_DH"/>
    <property type="match status" value="1"/>
</dbReference>
<dbReference type="InterPro" id="IPR036291">
    <property type="entry name" value="NAD(P)-bd_dom_sf"/>
</dbReference>
<feature type="region of interest" description="Disordered" evidence="12">
    <location>
        <begin position="567"/>
        <end position="591"/>
    </location>
</feature>
<keyword evidence="17" id="KW-1185">Reference proteome</keyword>
<dbReference type="Proteomes" id="UP000241595">
    <property type="component" value="Unassembled WGS sequence"/>
</dbReference>
<dbReference type="Gene3D" id="3.40.47.10">
    <property type="match status" value="1"/>
</dbReference>
<dbReference type="InterPro" id="IPR042104">
    <property type="entry name" value="PKS_dehydratase_sf"/>
</dbReference>
<dbReference type="SUPFAM" id="SSF52151">
    <property type="entry name" value="FabD/lysophospholipase-like"/>
    <property type="match status" value="1"/>
</dbReference>
<keyword evidence="6" id="KW-0677">Repeat</keyword>
<dbReference type="GO" id="GO:0016874">
    <property type="term" value="F:ligase activity"/>
    <property type="evidence" value="ECO:0007669"/>
    <property type="project" value="UniProtKB-KW"/>
</dbReference>
<dbReference type="FunFam" id="3.30.300.30:FF:000016">
    <property type="entry name" value="Fatty-acid-CoA ligase FadD26"/>
    <property type="match status" value="1"/>
</dbReference>
<dbReference type="InterPro" id="IPR020841">
    <property type="entry name" value="PKS_Beta-ketoAc_synthase_dom"/>
</dbReference>
<dbReference type="InterPro" id="IPR013154">
    <property type="entry name" value="ADH-like_N"/>
</dbReference>
<dbReference type="SUPFAM" id="SSF55048">
    <property type="entry name" value="Probable ACP-binding domain of malonyl-CoA ACP transacylase"/>
    <property type="match status" value="1"/>
</dbReference>
<evidence type="ECO:0000256" key="12">
    <source>
        <dbReference type="SAM" id="MobiDB-lite"/>
    </source>
</evidence>
<dbReference type="InterPro" id="IPR014031">
    <property type="entry name" value="Ketoacyl_synth_C"/>
</dbReference>
<feature type="region of interest" description="N-terminal hotdog fold" evidence="11">
    <location>
        <begin position="1602"/>
        <end position="1726"/>
    </location>
</feature>
<dbReference type="GO" id="GO:0004312">
    <property type="term" value="F:fatty acid synthase activity"/>
    <property type="evidence" value="ECO:0007669"/>
    <property type="project" value="TreeGrafter"/>
</dbReference>
<dbReference type="Pfam" id="PF14765">
    <property type="entry name" value="PS-DH"/>
    <property type="match status" value="1"/>
</dbReference>
<comment type="similarity">
    <text evidence="1">Belongs to the ATP-dependent AMP-binding enzyme family.</text>
</comment>
<dbReference type="Pfam" id="PF08240">
    <property type="entry name" value="ADH_N"/>
    <property type="match status" value="1"/>
</dbReference>
<dbReference type="PANTHER" id="PTHR43775">
    <property type="entry name" value="FATTY ACID SYNTHASE"/>
    <property type="match status" value="1"/>
</dbReference>
<dbReference type="Gene3D" id="3.40.50.720">
    <property type="entry name" value="NAD(P)-binding Rossmann-like Domain"/>
    <property type="match status" value="1"/>
</dbReference>
<gene>
    <name evidence="16" type="ORF">MTAB308_5125</name>
</gene>
<evidence type="ECO:0000256" key="6">
    <source>
        <dbReference type="ARBA" id="ARBA00022737"/>
    </source>
</evidence>
<accession>A0A2U3NJJ8</accession>
<dbReference type="PANTHER" id="PTHR43775:SF51">
    <property type="entry name" value="INACTIVE PHENOLPHTHIOCEROL SYNTHESIS POLYKETIDE SYNTHASE TYPE I PKS1-RELATED"/>
    <property type="match status" value="1"/>
</dbReference>
<dbReference type="GO" id="GO:0006633">
    <property type="term" value="P:fatty acid biosynthetic process"/>
    <property type="evidence" value="ECO:0007669"/>
    <property type="project" value="TreeGrafter"/>
</dbReference>
<dbReference type="InterPro" id="IPR055123">
    <property type="entry name" value="SpnB-like_Rossmann"/>
</dbReference>
<proteinExistence type="inferred from homology"/>
<dbReference type="Pfam" id="PF08659">
    <property type="entry name" value="KR"/>
    <property type="match status" value="1"/>
</dbReference>
<dbReference type="InterPro" id="IPR036736">
    <property type="entry name" value="ACP-like_sf"/>
</dbReference>